<sequence length="250" mass="26714">MRASTILAAFVAGASASVTPMAFPGAQSGLAARQDTTDAIRITEVLESLYLETGPLAWQNVTGGQLLTIPTDVYEKHEIQALAKRDLVPRYAAPGHGDLTHALATRDSRGAVVGGTNGRKAEWICYSSGTWAYDSIVTLGVSSACFAFNLGIGSGVTQIYRAATQKSEVNNQPGPDMNVYLKYTGYGILFLATAECNAILTHLINGYCQGSYKDFHGGFFDVYENSASSGSYGRKAYSLHADPQNEQCKC</sequence>
<comment type="caution">
    <text evidence="2">The sequence shown here is derived from an EMBL/GenBank/DDBJ whole genome shotgun (WGS) entry which is preliminary data.</text>
</comment>
<evidence type="ECO:0000313" key="3">
    <source>
        <dbReference type="Proteomes" id="UP001172102"/>
    </source>
</evidence>
<gene>
    <name evidence="2" type="ORF">B0H67DRAFT_611965</name>
</gene>
<feature type="chain" id="PRO_5041399064" evidence="1">
    <location>
        <begin position="17"/>
        <end position="250"/>
    </location>
</feature>
<dbReference type="EMBL" id="JAUKUA010000005">
    <property type="protein sequence ID" value="KAK0712045.1"/>
    <property type="molecule type" value="Genomic_DNA"/>
</dbReference>
<keyword evidence="3" id="KW-1185">Reference proteome</keyword>
<dbReference type="AlphaFoldDB" id="A0AA40AA56"/>
<accession>A0AA40AA56</accession>
<feature type="signal peptide" evidence="1">
    <location>
        <begin position="1"/>
        <end position="16"/>
    </location>
</feature>
<proteinExistence type="predicted"/>
<protein>
    <submittedName>
        <fullName evidence="2">Uncharacterized protein</fullName>
    </submittedName>
</protein>
<organism evidence="2 3">
    <name type="scientific">Lasiosphaeris hirsuta</name>
    <dbReference type="NCBI Taxonomy" id="260670"/>
    <lineage>
        <taxon>Eukaryota</taxon>
        <taxon>Fungi</taxon>
        <taxon>Dikarya</taxon>
        <taxon>Ascomycota</taxon>
        <taxon>Pezizomycotina</taxon>
        <taxon>Sordariomycetes</taxon>
        <taxon>Sordariomycetidae</taxon>
        <taxon>Sordariales</taxon>
        <taxon>Lasiosphaeriaceae</taxon>
        <taxon>Lasiosphaeris</taxon>
    </lineage>
</organism>
<name>A0AA40AA56_9PEZI</name>
<keyword evidence="1" id="KW-0732">Signal</keyword>
<dbReference type="Proteomes" id="UP001172102">
    <property type="component" value="Unassembled WGS sequence"/>
</dbReference>
<evidence type="ECO:0000256" key="1">
    <source>
        <dbReference type="SAM" id="SignalP"/>
    </source>
</evidence>
<reference evidence="2" key="1">
    <citation type="submission" date="2023-06" db="EMBL/GenBank/DDBJ databases">
        <title>Genome-scale phylogeny and comparative genomics of the fungal order Sordariales.</title>
        <authorList>
            <consortium name="Lawrence Berkeley National Laboratory"/>
            <person name="Hensen N."/>
            <person name="Bonometti L."/>
            <person name="Westerberg I."/>
            <person name="Brannstrom I.O."/>
            <person name="Guillou S."/>
            <person name="Cros-Aarteil S."/>
            <person name="Calhoun S."/>
            <person name="Haridas S."/>
            <person name="Kuo A."/>
            <person name="Mondo S."/>
            <person name="Pangilinan J."/>
            <person name="Riley R."/>
            <person name="Labutti K."/>
            <person name="Andreopoulos B."/>
            <person name="Lipzen A."/>
            <person name="Chen C."/>
            <person name="Yanf M."/>
            <person name="Daum C."/>
            <person name="Ng V."/>
            <person name="Clum A."/>
            <person name="Steindorff A."/>
            <person name="Ohm R."/>
            <person name="Martin F."/>
            <person name="Silar P."/>
            <person name="Natvig D."/>
            <person name="Lalanne C."/>
            <person name="Gautier V."/>
            <person name="Ament-Velasquez S.L."/>
            <person name="Kruys A."/>
            <person name="Hutchinson M.I."/>
            <person name="Powell A.J."/>
            <person name="Barry K."/>
            <person name="Miller A.N."/>
            <person name="Grigoriev I.V."/>
            <person name="Debuchy R."/>
            <person name="Gladieux P."/>
            <person name="Thoren M.H."/>
            <person name="Johannesson H."/>
        </authorList>
    </citation>
    <scope>NUCLEOTIDE SEQUENCE</scope>
    <source>
        <strain evidence="2">SMH4607-1</strain>
    </source>
</reference>
<evidence type="ECO:0000313" key="2">
    <source>
        <dbReference type="EMBL" id="KAK0712045.1"/>
    </source>
</evidence>